<dbReference type="OrthoDB" id="9813021at2"/>
<dbReference type="PANTHER" id="PTHR43671">
    <property type="entry name" value="SERINE/THREONINE-PROTEIN KINASE NEK"/>
    <property type="match status" value="1"/>
</dbReference>
<feature type="region of interest" description="Disordered" evidence="11">
    <location>
        <begin position="298"/>
        <end position="336"/>
    </location>
</feature>
<keyword evidence="4 14" id="KW-0808">Transferase</keyword>
<evidence type="ECO:0000256" key="11">
    <source>
        <dbReference type="SAM" id="MobiDB-lite"/>
    </source>
</evidence>
<evidence type="ECO:0000256" key="3">
    <source>
        <dbReference type="ARBA" id="ARBA00022527"/>
    </source>
</evidence>
<comment type="similarity">
    <text evidence="1">Belongs to the protein kinase superfamily. NEK Ser/Thr protein kinase family. NIMA subfamily.</text>
</comment>
<evidence type="ECO:0000256" key="8">
    <source>
        <dbReference type="ARBA" id="ARBA00047899"/>
    </source>
</evidence>
<dbReference type="RefSeq" id="WP_009197318.1">
    <property type="nucleotide sequence ID" value="NZ_AODQ01000165.1"/>
</dbReference>
<dbReference type="InterPro" id="IPR011009">
    <property type="entry name" value="Kinase-like_dom_sf"/>
</dbReference>
<dbReference type="PROSITE" id="PS50011">
    <property type="entry name" value="PROTEIN_KINASE_DOM"/>
    <property type="match status" value="1"/>
</dbReference>
<dbReference type="PROSITE" id="PS00108">
    <property type="entry name" value="PROTEIN_KINASE_ST"/>
    <property type="match status" value="1"/>
</dbReference>
<keyword evidence="15" id="KW-1185">Reference proteome</keyword>
<dbReference type="EMBL" id="AODQ01000165">
    <property type="protein sequence ID" value="EMR00935.1"/>
    <property type="molecule type" value="Genomic_DNA"/>
</dbReference>
<dbReference type="AlphaFoldDB" id="M7NGH5"/>
<dbReference type="SUPFAM" id="SSF56112">
    <property type="entry name" value="Protein kinase-like (PK-like)"/>
    <property type="match status" value="1"/>
</dbReference>
<accession>M7NGH5</accession>
<keyword evidence="12" id="KW-0812">Transmembrane</keyword>
<evidence type="ECO:0000256" key="9">
    <source>
        <dbReference type="ARBA" id="ARBA00048679"/>
    </source>
</evidence>
<keyword evidence="7 10" id="KW-0067">ATP-binding</keyword>
<feature type="transmembrane region" description="Helical" evidence="12">
    <location>
        <begin position="340"/>
        <end position="361"/>
    </location>
</feature>
<gene>
    <name evidence="14" type="primary">prkC_2</name>
    <name evidence="14" type="ORF">ADICEAN_03941</name>
</gene>
<name>M7NGH5_9BACT</name>
<evidence type="ECO:0000256" key="5">
    <source>
        <dbReference type="ARBA" id="ARBA00022741"/>
    </source>
</evidence>
<evidence type="ECO:0000256" key="1">
    <source>
        <dbReference type="ARBA" id="ARBA00010886"/>
    </source>
</evidence>
<keyword evidence="12" id="KW-0472">Membrane</keyword>
<protein>
    <recommendedName>
        <fullName evidence="2">non-specific serine/threonine protein kinase</fullName>
        <ecNumber evidence="2">2.7.11.1</ecNumber>
    </recommendedName>
</protein>
<feature type="region of interest" description="Disordered" evidence="11">
    <location>
        <begin position="432"/>
        <end position="454"/>
    </location>
</feature>
<dbReference type="GO" id="GO:0005524">
    <property type="term" value="F:ATP binding"/>
    <property type="evidence" value="ECO:0007669"/>
    <property type="project" value="UniProtKB-UniRule"/>
</dbReference>
<sequence>MPVLKQNEIFAGRYLLSHFLGEGGFSEVWKALDLMADDAVVAIKIYAPTKGLDDYGLRQFRNEFTLTHSLSHPHLLRVHHYDIVEGSPYLIMPYCPYGSLTTVLREQGVLSERQLALVMRQIGSALAEIHGQEAPIIHQDIKPDNILLLQPEVFMLADFGISNRIRNTIQLDTSGTQTLTVAYAPPERFDRRPSSDTSGDIFSLGVTLYEMCTDTIPWEGAGGQCLLKGAAVPVLPDRYAPELSAILEACMQADRRRRPTARQLHQWGKHYLETGRWEIPAGLASGAEPAQAPQFLAGPLTTAPAPKPEPLRQPTPAKAAPLRTVPPGIRRQTAPKRTRMPSVVAALVALALLAGAGYWVYHELLKKGVIAAPTERTAASLGQEPEPAPDPLQDKLKNMEAELQQANQRLSWQDSISRLQAREKILLEARQEEKQNASAVPSQPQAEAATPVVRTPGIRQQLQKELNQISNPQNSREQRSGWKQEALARFADGSVRVLDESDGSVQEYRAGIFLTMLLTSPHQVTVREVKTDQNNKITELRVSKDPIAAF</sequence>
<evidence type="ECO:0000256" key="4">
    <source>
        <dbReference type="ARBA" id="ARBA00022679"/>
    </source>
</evidence>
<dbReference type="InterPro" id="IPR050660">
    <property type="entry name" value="NEK_Ser/Thr_kinase"/>
</dbReference>
<reference evidence="14 15" key="1">
    <citation type="journal article" date="2013" name="Genome Announc.">
        <title>Draft Genome Sequence of Cesiribacter andamanensis Strain AMV16T, Isolated from a Soil Sample from a Mud Volcano in the Andaman Islands, India.</title>
        <authorList>
            <person name="Shivaji S."/>
            <person name="Ara S."/>
            <person name="Begum Z."/>
            <person name="Srinivas T.N."/>
            <person name="Singh A."/>
            <person name="Kumar Pinnaka A."/>
        </authorList>
    </citation>
    <scope>NUCLEOTIDE SEQUENCE [LARGE SCALE GENOMIC DNA]</scope>
    <source>
        <strain evidence="14 15">AMV16</strain>
    </source>
</reference>
<dbReference type="GO" id="GO:0004674">
    <property type="term" value="F:protein serine/threonine kinase activity"/>
    <property type="evidence" value="ECO:0007669"/>
    <property type="project" value="UniProtKB-KW"/>
</dbReference>
<dbReference type="SMART" id="SM00220">
    <property type="entry name" value="S_TKc"/>
    <property type="match status" value="1"/>
</dbReference>
<keyword evidence="5 10" id="KW-0547">Nucleotide-binding</keyword>
<dbReference type="InterPro" id="IPR017441">
    <property type="entry name" value="Protein_kinase_ATP_BS"/>
</dbReference>
<evidence type="ECO:0000313" key="14">
    <source>
        <dbReference type="EMBL" id="EMR00935.1"/>
    </source>
</evidence>
<dbReference type="EC" id="2.7.11.1" evidence="2"/>
<evidence type="ECO:0000259" key="13">
    <source>
        <dbReference type="PROSITE" id="PS50011"/>
    </source>
</evidence>
<evidence type="ECO:0000256" key="6">
    <source>
        <dbReference type="ARBA" id="ARBA00022777"/>
    </source>
</evidence>
<comment type="caution">
    <text evidence="14">The sequence shown here is derived from an EMBL/GenBank/DDBJ whole genome shotgun (WGS) entry which is preliminary data.</text>
</comment>
<dbReference type="PROSITE" id="PS00107">
    <property type="entry name" value="PROTEIN_KINASE_ATP"/>
    <property type="match status" value="1"/>
</dbReference>
<dbReference type="STRING" id="1279009.ADICEAN_03941"/>
<keyword evidence="6 14" id="KW-0418">Kinase</keyword>
<keyword evidence="3" id="KW-0723">Serine/threonine-protein kinase</keyword>
<feature type="compositionally biased region" description="Polar residues" evidence="11">
    <location>
        <begin position="436"/>
        <end position="445"/>
    </location>
</feature>
<dbReference type="CDD" id="cd14014">
    <property type="entry name" value="STKc_PknB_like"/>
    <property type="match status" value="1"/>
</dbReference>
<dbReference type="GO" id="GO:0106310">
    <property type="term" value="F:protein serine kinase activity"/>
    <property type="evidence" value="ECO:0007669"/>
    <property type="project" value="RHEA"/>
</dbReference>
<evidence type="ECO:0000256" key="2">
    <source>
        <dbReference type="ARBA" id="ARBA00012513"/>
    </source>
</evidence>
<dbReference type="PANTHER" id="PTHR43671:SF98">
    <property type="entry name" value="SERINE_THREONINE-PROTEIN KINASE NEK11"/>
    <property type="match status" value="1"/>
</dbReference>
<organism evidence="14 15">
    <name type="scientific">Cesiribacter andamanensis AMV16</name>
    <dbReference type="NCBI Taxonomy" id="1279009"/>
    <lineage>
        <taxon>Bacteria</taxon>
        <taxon>Pseudomonadati</taxon>
        <taxon>Bacteroidota</taxon>
        <taxon>Cytophagia</taxon>
        <taxon>Cytophagales</taxon>
        <taxon>Cesiribacteraceae</taxon>
        <taxon>Cesiribacter</taxon>
    </lineage>
</organism>
<dbReference type="Pfam" id="PF00069">
    <property type="entry name" value="Pkinase"/>
    <property type="match status" value="1"/>
</dbReference>
<evidence type="ECO:0000256" key="12">
    <source>
        <dbReference type="SAM" id="Phobius"/>
    </source>
</evidence>
<dbReference type="InterPro" id="IPR008271">
    <property type="entry name" value="Ser/Thr_kinase_AS"/>
</dbReference>
<evidence type="ECO:0000256" key="10">
    <source>
        <dbReference type="PROSITE-ProRule" id="PRU10141"/>
    </source>
</evidence>
<comment type="catalytic activity">
    <reaction evidence="8">
        <text>L-threonyl-[protein] + ATP = O-phospho-L-threonyl-[protein] + ADP + H(+)</text>
        <dbReference type="Rhea" id="RHEA:46608"/>
        <dbReference type="Rhea" id="RHEA-COMP:11060"/>
        <dbReference type="Rhea" id="RHEA-COMP:11605"/>
        <dbReference type="ChEBI" id="CHEBI:15378"/>
        <dbReference type="ChEBI" id="CHEBI:30013"/>
        <dbReference type="ChEBI" id="CHEBI:30616"/>
        <dbReference type="ChEBI" id="CHEBI:61977"/>
        <dbReference type="ChEBI" id="CHEBI:456216"/>
        <dbReference type="EC" id="2.7.11.1"/>
    </reaction>
</comment>
<evidence type="ECO:0000256" key="7">
    <source>
        <dbReference type="ARBA" id="ARBA00022840"/>
    </source>
</evidence>
<proteinExistence type="inferred from homology"/>
<dbReference type="InterPro" id="IPR000719">
    <property type="entry name" value="Prot_kinase_dom"/>
</dbReference>
<dbReference type="Gene3D" id="1.10.510.10">
    <property type="entry name" value="Transferase(Phosphotransferase) domain 1"/>
    <property type="match status" value="1"/>
</dbReference>
<evidence type="ECO:0000313" key="15">
    <source>
        <dbReference type="Proteomes" id="UP000011910"/>
    </source>
</evidence>
<comment type="catalytic activity">
    <reaction evidence="9">
        <text>L-seryl-[protein] + ATP = O-phospho-L-seryl-[protein] + ADP + H(+)</text>
        <dbReference type="Rhea" id="RHEA:17989"/>
        <dbReference type="Rhea" id="RHEA-COMP:9863"/>
        <dbReference type="Rhea" id="RHEA-COMP:11604"/>
        <dbReference type="ChEBI" id="CHEBI:15378"/>
        <dbReference type="ChEBI" id="CHEBI:29999"/>
        <dbReference type="ChEBI" id="CHEBI:30616"/>
        <dbReference type="ChEBI" id="CHEBI:83421"/>
        <dbReference type="ChEBI" id="CHEBI:456216"/>
        <dbReference type="EC" id="2.7.11.1"/>
    </reaction>
</comment>
<keyword evidence="12" id="KW-1133">Transmembrane helix</keyword>
<dbReference type="eggNOG" id="COG0515">
    <property type="taxonomic scope" value="Bacteria"/>
</dbReference>
<feature type="domain" description="Protein kinase" evidence="13">
    <location>
        <begin position="14"/>
        <end position="272"/>
    </location>
</feature>
<dbReference type="Proteomes" id="UP000011910">
    <property type="component" value="Unassembled WGS sequence"/>
</dbReference>
<feature type="binding site" evidence="10">
    <location>
        <position position="44"/>
    </location>
    <ligand>
        <name>ATP</name>
        <dbReference type="ChEBI" id="CHEBI:30616"/>
    </ligand>
</feature>